<dbReference type="Proteomes" id="UP000191112">
    <property type="component" value="Unassembled WGS sequence"/>
</dbReference>
<gene>
    <name evidence="2" type="ORF">SAMN05660477_01658</name>
</gene>
<dbReference type="EMBL" id="FUYZ01000004">
    <property type="protein sequence ID" value="SKB88199.1"/>
    <property type="molecule type" value="Genomic_DNA"/>
</dbReference>
<dbReference type="OrthoDB" id="6057861at2"/>
<evidence type="ECO:0000313" key="2">
    <source>
        <dbReference type="EMBL" id="SKB88199.1"/>
    </source>
</evidence>
<keyword evidence="1" id="KW-0732">Signal</keyword>
<organism evidence="2 3">
    <name type="scientific">Soonwooa buanensis</name>
    <dbReference type="NCBI Taxonomy" id="619805"/>
    <lineage>
        <taxon>Bacteria</taxon>
        <taxon>Pseudomonadati</taxon>
        <taxon>Bacteroidota</taxon>
        <taxon>Flavobacteriia</taxon>
        <taxon>Flavobacteriales</taxon>
        <taxon>Weeksellaceae</taxon>
        <taxon>Chryseobacterium group</taxon>
        <taxon>Soonwooa</taxon>
    </lineage>
</organism>
<feature type="signal peptide" evidence="1">
    <location>
        <begin position="1"/>
        <end position="20"/>
    </location>
</feature>
<dbReference type="STRING" id="619805.SAMN05660477_01658"/>
<dbReference type="RefSeq" id="WP_079666898.1">
    <property type="nucleotide sequence ID" value="NZ_FUYZ01000004.1"/>
</dbReference>
<accession>A0A1T5EWK4</accession>
<reference evidence="2 3" key="1">
    <citation type="submission" date="2017-02" db="EMBL/GenBank/DDBJ databases">
        <authorList>
            <person name="Peterson S.W."/>
        </authorList>
    </citation>
    <scope>NUCLEOTIDE SEQUENCE [LARGE SCALE GENOMIC DNA]</scope>
    <source>
        <strain evidence="2 3">DSM 22323</strain>
    </source>
</reference>
<name>A0A1T5EWK4_9FLAO</name>
<protein>
    <submittedName>
        <fullName evidence="2">Uncharacterized protein</fullName>
    </submittedName>
</protein>
<feature type="chain" id="PRO_5013069513" evidence="1">
    <location>
        <begin position="21"/>
        <end position="208"/>
    </location>
</feature>
<evidence type="ECO:0000313" key="3">
    <source>
        <dbReference type="Proteomes" id="UP000191112"/>
    </source>
</evidence>
<keyword evidence="3" id="KW-1185">Reference proteome</keyword>
<proteinExistence type="predicted"/>
<sequence>MLKKLSFLLIFGFAVLQLSAQEDTKIEGRDVADYISVPGPLKIGDSEFFLYWNKKNSATWFQQKYLRSDDNYDTYEELVNISFFNKEIDIDDAVKKKVDNITKRKTDLNDNYSFIDVIESPDGNELIVDYLVTIVPKEGDGEAYAEYNIDRFRPTKNGDQNGLLIFSYSKRLYGSDFRSASKYINKQRNKLLDYVITAPMPTIKVIAK</sequence>
<dbReference type="AlphaFoldDB" id="A0A1T5EWK4"/>
<evidence type="ECO:0000256" key="1">
    <source>
        <dbReference type="SAM" id="SignalP"/>
    </source>
</evidence>